<sequence length="133" mass="13805">MGFLADLRTLNAQATAVRDRMDVGSTLAAAQQSLEQANRVMAASVAANDPVSDAARVRTTATVVAARQLPMMIGMDAVVELELIAQLPGGIPLPASRTQPLAPIQLARVTPGAIIDVSLVPGRPDTVRLELGA</sequence>
<comment type="caution">
    <text evidence="1">The sequence shown here is derived from an EMBL/GenBank/DDBJ whole genome shotgun (WGS) entry which is preliminary data.</text>
</comment>
<dbReference type="Proteomes" id="UP000433071">
    <property type="component" value="Unassembled WGS sequence"/>
</dbReference>
<accession>A0A6I3M8U7</accession>
<reference evidence="1 2" key="1">
    <citation type="submission" date="2019-11" db="EMBL/GenBank/DDBJ databases">
        <title>Agromyces kandeliae sp. nov., isolated from mangrove soil.</title>
        <authorList>
            <person name="Wang R."/>
        </authorList>
    </citation>
    <scope>NUCLEOTIDE SEQUENCE [LARGE SCALE GENOMIC DNA]</scope>
    <source>
        <strain evidence="1 2">JCM 11433</strain>
    </source>
</reference>
<dbReference type="RefSeq" id="WP_155052774.1">
    <property type="nucleotide sequence ID" value="NZ_BAAAIB010000004.1"/>
</dbReference>
<dbReference type="EMBL" id="WMLB01000034">
    <property type="protein sequence ID" value="MTH69724.1"/>
    <property type="molecule type" value="Genomic_DNA"/>
</dbReference>
<gene>
    <name evidence="1" type="ORF">GJ743_15245</name>
</gene>
<evidence type="ECO:0000313" key="1">
    <source>
        <dbReference type="EMBL" id="MTH69724.1"/>
    </source>
</evidence>
<evidence type="ECO:0000313" key="2">
    <source>
        <dbReference type="Proteomes" id="UP000433071"/>
    </source>
</evidence>
<proteinExistence type="predicted"/>
<protein>
    <submittedName>
        <fullName evidence="1">Uncharacterized protein</fullName>
    </submittedName>
</protein>
<name>A0A6I3M8U7_9MICO</name>
<keyword evidence="2" id="KW-1185">Reference proteome</keyword>
<dbReference type="OrthoDB" id="5005604at2"/>
<dbReference type="AlphaFoldDB" id="A0A6I3M8U7"/>
<organism evidence="1 2">
    <name type="scientific">Agromyces bracchium</name>
    <dbReference type="NCBI Taxonomy" id="88376"/>
    <lineage>
        <taxon>Bacteria</taxon>
        <taxon>Bacillati</taxon>
        <taxon>Actinomycetota</taxon>
        <taxon>Actinomycetes</taxon>
        <taxon>Micrococcales</taxon>
        <taxon>Microbacteriaceae</taxon>
        <taxon>Agromyces</taxon>
    </lineage>
</organism>